<organism evidence="1 2">
    <name type="scientific">Propioniciclava sinopodophylli</name>
    <dbReference type="NCBI Taxonomy" id="1837344"/>
    <lineage>
        <taxon>Bacteria</taxon>
        <taxon>Bacillati</taxon>
        <taxon>Actinomycetota</taxon>
        <taxon>Actinomycetes</taxon>
        <taxon>Propionibacteriales</taxon>
        <taxon>Propionibacteriaceae</taxon>
        <taxon>Propioniciclava</taxon>
    </lineage>
</organism>
<proteinExistence type="predicted"/>
<protein>
    <recommendedName>
        <fullName evidence="3">AbiEi antitoxin C-terminal domain-containing protein</fullName>
    </recommendedName>
</protein>
<evidence type="ECO:0000313" key="1">
    <source>
        <dbReference type="EMBL" id="TBT84309.1"/>
    </source>
</evidence>
<gene>
    <name evidence="1" type="ORF">ET989_09180</name>
</gene>
<reference evidence="1 2" key="1">
    <citation type="submission" date="2019-01" db="EMBL/GenBank/DDBJ databases">
        <title>Lactibacter flavus gen. nov., sp. nov., a novel bacterium of the family Propionibacteriaceae isolated from raw milk and dairy products.</title>
        <authorList>
            <person name="Huptas C."/>
            <person name="Wenning M."/>
            <person name="Breitenwieser F."/>
            <person name="Doll E."/>
            <person name="Von Neubeck M."/>
            <person name="Busse H.-J."/>
            <person name="Scherer S."/>
        </authorList>
    </citation>
    <scope>NUCLEOTIDE SEQUENCE [LARGE SCALE GENOMIC DNA]</scope>
    <source>
        <strain evidence="1 2">KCTC 33808</strain>
    </source>
</reference>
<evidence type="ECO:0000313" key="2">
    <source>
        <dbReference type="Proteomes" id="UP000292373"/>
    </source>
</evidence>
<name>A0A4V2JSE8_9ACTN</name>
<dbReference type="Proteomes" id="UP000292373">
    <property type="component" value="Unassembled WGS sequence"/>
</dbReference>
<sequence>MEPRIWSTSELAALKGWGPAQVRSAVREGRITRVRRGSFIEAPAPRPGAAHIARVRAAAHALGEGTVVSHISAAVLLGLPVPQSLLSSVWVTRPHSNGERTPTLRAFRAPVPDDERTVVQGVPVTSLARTVVDLARTVPFEWGVAAADATLRQGVQRVALEQALDRARRRPGMRRARRVVAFADGRAGSPGESLSRAHFLLQGVPAPVLQRVVRTASGIVVGLGDFGWEDERVIGEFDGALKYDGGLGRPEDVIMAEKRREQAFRDEGWWLVRWGWSELLRPAELAERVRRALDHGRRQTS</sequence>
<keyword evidence="2" id="KW-1185">Reference proteome</keyword>
<comment type="caution">
    <text evidence="1">The sequence shown here is derived from an EMBL/GenBank/DDBJ whole genome shotgun (WGS) entry which is preliminary data.</text>
</comment>
<dbReference type="EMBL" id="SDMQ01000008">
    <property type="protein sequence ID" value="TBT84309.1"/>
    <property type="molecule type" value="Genomic_DNA"/>
</dbReference>
<evidence type="ECO:0008006" key="3">
    <source>
        <dbReference type="Google" id="ProtNLM"/>
    </source>
</evidence>
<accession>A0A4V2JSE8</accession>
<dbReference type="OrthoDB" id="5143202at2"/>
<dbReference type="AlphaFoldDB" id="A0A4V2JSE8"/>